<dbReference type="GO" id="GO:0016987">
    <property type="term" value="F:sigma factor activity"/>
    <property type="evidence" value="ECO:0007669"/>
    <property type="project" value="UniProtKB-KW"/>
</dbReference>
<evidence type="ECO:0000259" key="7">
    <source>
        <dbReference type="Pfam" id="PF04542"/>
    </source>
</evidence>
<dbReference type="Gene3D" id="1.10.10.1320">
    <property type="entry name" value="Anti-sigma factor, zinc-finger domain"/>
    <property type="match status" value="1"/>
</dbReference>
<dbReference type="SUPFAM" id="SSF88946">
    <property type="entry name" value="Sigma2 domain of RNA polymerase sigma factors"/>
    <property type="match status" value="1"/>
</dbReference>
<dbReference type="AlphaFoldDB" id="A0A8J3L7U6"/>
<dbReference type="InterPro" id="IPR013249">
    <property type="entry name" value="RNA_pol_sigma70_r4_t2"/>
</dbReference>
<dbReference type="Pfam" id="PF04542">
    <property type="entry name" value="Sigma70_r2"/>
    <property type="match status" value="1"/>
</dbReference>
<keyword evidence="5" id="KW-0804">Transcription</keyword>
<feature type="domain" description="RNA polymerase sigma factor 70 region 4 type 2" evidence="8">
    <location>
        <begin position="143"/>
        <end position="191"/>
    </location>
</feature>
<feature type="region of interest" description="Disordered" evidence="6">
    <location>
        <begin position="1"/>
        <end position="26"/>
    </location>
</feature>
<dbReference type="PANTHER" id="PTHR43133:SF8">
    <property type="entry name" value="RNA POLYMERASE SIGMA FACTOR HI_1459-RELATED"/>
    <property type="match status" value="1"/>
</dbReference>
<dbReference type="InterPro" id="IPR007627">
    <property type="entry name" value="RNA_pol_sigma70_r2"/>
</dbReference>
<dbReference type="GO" id="GO:0006352">
    <property type="term" value="P:DNA-templated transcription initiation"/>
    <property type="evidence" value="ECO:0007669"/>
    <property type="project" value="InterPro"/>
</dbReference>
<name>A0A8J3L7U6_9ACTN</name>
<evidence type="ECO:0000256" key="3">
    <source>
        <dbReference type="ARBA" id="ARBA00023082"/>
    </source>
</evidence>
<dbReference type="InterPro" id="IPR014284">
    <property type="entry name" value="RNA_pol_sigma-70_dom"/>
</dbReference>
<keyword evidence="2" id="KW-0805">Transcription regulation</keyword>
<gene>
    <name evidence="9" type="ORF">Cme02nite_43300</name>
</gene>
<feature type="compositionally biased region" description="Polar residues" evidence="6">
    <location>
        <begin position="9"/>
        <end position="26"/>
    </location>
</feature>
<keyword evidence="10" id="KW-1185">Reference proteome</keyword>
<keyword evidence="3" id="KW-0731">Sigma factor</keyword>
<organism evidence="9 10">
    <name type="scientific">Catellatospora methionotrophica</name>
    <dbReference type="NCBI Taxonomy" id="121620"/>
    <lineage>
        <taxon>Bacteria</taxon>
        <taxon>Bacillati</taxon>
        <taxon>Actinomycetota</taxon>
        <taxon>Actinomycetes</taxon>
        <taxon>Micromonosporales</taxon>
        <taxon>Micromonosporaceae</taxon>
        <taxon>Catellatospora</taxon>
    </lineage>
</organism>
<dbReference type="NCBIfam" id="TIGR02937">
    <property type="entry name" value="sigma70-ECF"/>
    <property type="match status" value="1"/>
</dbReference>
<comment type="similarity">
    <text evidence="1">Belongs to the sigma-70 factor family. ECF subfamily.</text>
</comment>
<dbReference type="Pfam" id="PF08281">
    <property type="entry name" value="Sigma70_r4_2"/>
    <property type="match status" value="1"/>
</dbReference>
<evidence type="ECO:0000259" key="8">
    <source>
        <dbReference type="Pfam" id="PF08281"/>
    </source>
</evidence>
<dbReference type="EMBL" id="BONJ01000023">
    <property type="protein sequence ID" value="GIG15998.1"/>
    <property type="molecule type" value="Genomic_DNA"/>
</dbReference>
<evidence type="ECO:0000256" key="4">
    <source>
        <dbReference type="ARBA" id="ARBA00023125"/>
    </source>
</evidence>
<evidence type="ECO:0000313" key="10">
    <source>
        <dbReference type="Proteomes" id="UP000660339"/>
    </source>
</evidence>
<evidence type="ECO:0000256" key="1">
    <source>
        <dbReference type="ARBA" id="ARBA00010641"/>
    </source>
</evidence>
<dbReference type="Gene3D" id="1.10.10.10">
    <property type="entry name" value="Winged helix-like DNA-binding domain superfamily/Winged helix DNA-binding domain"/>
    <property type="match status" value="1"/>
</dbReference>
<dbReference type="InterPro" id="IPR039425">
    <property type="entry name" value="RNA_pol_sigma-70-like"/>
</dbReference>
<feature type="compositionally biased region" description="Pro residues" evidence="6">
    <location>
        <begin position="415"/>
        <end position="445"/>
    </location>
</feature>
<feature type="region of interest" description="Disordered" evidence="6">
    <location>
        <begin position="674"/>
        <end position="696"/>
    </location>
</feature>
<feature type="domain" description="RNA polymerase sigma-70 region 2" evidence="7">
    <location>
        <begin position="44"/>
        <end position="112"/>
    </location>
</feature>
<evidence type="ECO:0000256" key="5">
    <source>
        <dbReference type="ARBA" id="ARBA00023163"/>
    </source>
</evidence>
<sequence length="942" mass="97459">MTFPPEAAVTSTSYPAQDQPTDPNSDPQLISAVRGGDTDAFGLLYERHFESARRLARVLSTDHADADDLIADTFTKVLAVLRKGGGPDTAFRAYLLTTMRHTRYDRARRERRVELTDDLTRYETAEPVDDPTISRLETSYAARAFNRLPERWRAVLWHTEVEGESPSQVAPLLGLTPNGVAALAYRARERLRQMYLQEHIALTGNPRCHWTGAHLAGYVRAALAKRDRGKVDEHLSSCAECRRLHRELTEENAGLRNVVAPLLLGAAAPAYLAGAGKLALGGRLATAWGALVLWWPQVWQTLRGRAATTAVLAVGGGRWLLTAPRHVISRYGIANLVAGTGLGVASLAGIIVFVAMTATPTPPTTPSRAAPVPVPVPAAPPVFVPPAPSPAATTARPSPSPPAPTTRGPAMVLPPARPAPATVPKPPPAAAPAPVAPVAPTPPAEPDAAVSAPEFTEVDLVAGQAGTLPIPVRASADDRVDSPDTDGMDVPDTGTGAPADRQGDEPAAVRLRPASFVAPAPTPAETGLAPAVGDAAPPGAVRIDVTLPTGMRLAGTGAGDGWQCEATATGASCDRPRWKKGARSVARLPVLADATVSGFQEIGVTATYGQRHRVTAFRVPVAPSGLRLGHAARGRVDVALAGSTLLSCVPRPLCLLGTDNNVLDMSPLLPDVGEPAAPAGLLDEPGPAGPKGPIASLAGDKAASGARLDLPEGAKVRWAGLVVAASAARLPELVALHGPQGDWQPVQVRFGHAESGTSLTQGFADVTKLLRRGGGGDWWLTAPAEPLPRGRKQFAGWTLAVVYEHGDTPRGEAAVYLGPRAGRGDVATSVGLGGAGPVRVGLALWDGDLKLTGDELLIDGSPAGEPGNLGGGRNAGAAAVACRTVPGLCPWRTPGLDVLRAEGKAPVGSTAELRMGGDPMEVGVLAVITGPAQAEGPAVAAR</sequence>
<reference evidence="9" key="1">
    <citation type="submission" date="2021-01" db="EMBL/GenBank/DDBJ databases">
        <title>Whole genome shotgun sequence of Catellatospora methionotrophica NBRC 14553.</title>
        <authorList>
            <person name="Komaki H."/>
            <person name="Tamura T."/>
        </authorList>
    </citation>
    <scope>NUCLEOTIDE SEQUENCE</scope>
    <source>
        <strain evidence="9">NBRC 14553</strain>
    </source>
</reference>
<protein>
    <recommendedName>
        <fullName evidence="11">RNA polymerase sigma factor (Sigma-70 family)</fullName>
    </recommendedName>
</protein>
<feature type="region of interest" description="Disordered" evidence="6">
    <location>
        <begin position="469"/>
        <end position="505"/>
    </location>
</feature>
<dbReference type="Gene3D" id="1.10.1740.10">
    <property type="match status" value="1"/>
</dbReference>
<dbReference type="Proteomes" id="UP000660339">
    <property type="component" value="Unassembled WGS sequence"/>
</dbReference>
<dbReference type="InterPro" id="IPR041916">
    <property type="entry name" value="Anti_sigma_zinc_sf"/>
</dbReference>
<dbReference type="SUPFAM" id="SSF88659">
    <property type="entry name" value="Sigma3 and sigma4 domains of RNA polymerase sigma factors"/>
    <property type="match status" value="1"/>
</dbReference>
<comment type="caution">
    <text evidence="9">The sequence shown here is derived from an EMBL/GenBank/DDBJ whole genome shotgun (WGS) entry which is preliminary data.</text>
</comment>
<accession>A0A8J3L7U6</accession>
<evidence type="ECO:0000256" key="6">
    <source>
        <dbReference type="SAM" id="MobiDB-lite"/>
    </source>
</evidence>
<evidence type="ECO:0000313" key="9">
    <source>
        <dbReference type="EMBL" id="GIG15998.1"/>
    </source>
</evidence>
<dbReference type="InterPro" id="IPR036388">
    <property type="entry name" value="WH-like_DNA-bd_sf"/>
</dbReference>
<dbReference type="InterPro" id="IPR013325">
    <property type="entry name" value="RNA_pol_sigma_r2"/>
</dbReference>
<feature type="region of interest" description="Disordered" evidence="6">
    <location>
        <begin position="385"/>
        <end position="450"/>
    </location>
</feature>
<proteinExistence type="inferred from homology"/>
<evidence type="ECO:0008006" key="11">
    <source>
        <dbReference type="Google" id="ProtNLM"/>
    </source>
</evidence>
<evidence type="ECO:0000256" key="2">
    <source>
        <dbReference type="ARBA" id="ARBA00023015"/>
    </source>
</evidence>
<dbReference type="GO" id="GO:0003677">
    <property type="term" value="F:DNA binding"/>
    <property type="evidence" value="ECO:0007669"/>
    <property type="project" value="UniProtKB-KW"/>
</dbReference>
<keyword evidence="4" id="KW-0238">DNA-binding</keyword>
<dbReference type="InterPro" id="IPR013324">
    <property type="entry name" value="RNA_pol_sigma_r3/r4-like"/>
</dbReference>
<dbReference type="PANTHER" id="PTHR43133">
    <property type="entry name" value="RNA POLYMERASE ECF-TYPE SIGMA FACTO"/>
    <property type="match status" value="1"/>
</dbReference>